<dbReference type="AlphaFoldDB" id="A0AAV0BLQ4"/>
<keyword evidence="3" id="KW-1185">Reference proteome</keyword>
<proteinExistence type="predicted"/>
<evidence type="ECO:0000313" key="3">
    <source>
        <dbReference type="Proteomes" id="UP001153365"/>
    </source>
</evidence>
<feature type="region of interest" description="Disordered" evidence="1">
    <location>
        <begin position="1"/>
        <end position="25"/>
    </location>
</feature>
<reference evidence="2" key="1">
    <citation type="submission" date="2022-06" db="EMBL/GenBank/DDBJ databases">
        <authorList>
            <consortium name="SYNGENTA / RWTH Aachen University"/>
        </authorList>
    </citation>
    <scope>NUCLEOTIDE SEQUENCE</scope>
</reference>
<feature type="compositionally biased region" description="Polar residues" evidence="1">
    <location>
        <begin position="1"/>
        <end position="11"/>
    </location>
</feature>
<dbReference type="EMBL" id="CALTRL010005845">
    <property type="protein sequence ID" value="CAH7687248.1"/>
    <property type="molecule type" value="Genomic_DNA"/>
</dbReference>
<protein>
    <recommendedName>
        <fullName evidence="4">Zn(2)-C6 fungal-type domain-containing protein</fullName>
    </recommendedName>
</protein>
<dbReference type="Proteomes" id="UP001153365">
    <property type="component" value="Unassembled WGS sequence"/>
</dbReference>
<organism evidence="2 3">
    <name type="scientific">Phakopsora pachyrhizi</name>
    <name type="common">Asian soybean rust disease fungus</name>
    <dbReference type="NCBI Taxonomy" id="170000"/>
    <lineage>
        <taxon>Eukaryota</taxon>
        <taxon>Fungi</taxon>
        <taxon>Dikarya</taxon>
        <taxon>Basidiomycota</taxon>
        <taxon>Pucciniomycotina</taxon>
        <taxon>Pucciniomycetes</taxon>
        <taxon>Pucciniales</taxon>
        <taxon>Phakopsoraceae</taxon>
        <taxon>Phakopsora</taxon>
    </lineage>
</organism>
<evidence type="ECO:0000313" key="2">
    <source>
        <dbReference type="EMBL" id="CAH7687248.1"/>
    </source>
</evidence>
<gene>
    <name evidence="2" type="ORF">PPACK8108_LOCUS22003</name>
</gene>
<evidence type="ECO:0008006" key="4">
    <source>
        <dbReference type="Google" id="ProtNLM"/>
    </source>
</evidence>
<evidence type="ECO:0000256" key="1">
    <source>
        <dbReference type="SAM" id="MobiDB-lite"/>
    </source>
</evidence>
<accession>A0AAV0BLQ4</accession>
<comment type="caution">
    <text evidence="2">The sequence shown here is derived from an EMBL/GenBank/DDBJ whole genome shotgun (WGS) entry which is preliminary data.</text>
</comment>
<sequence length="407" mass="45810">MPPDWISNNVINPPEIGPPPSTHSKSTPFELRDFNSILDGWINGTNGFTEVHQYDLPCRHCSKLGYVCCQATVGRSKKCEACRVMKRVCEFNSPQVFSKGRKVWCNPSIKAYGYEAPFPEVPTSDYDLGIISTLPSGKTQLLRTVGVPTDGITVTKNKEFFGIRIRQREADSAVVEDVDKMSPRTHIQHVQQAQKAQETVQNEINKEVEALRGNEAMATEENLIEMRDNEEPGHAANSQSQDWLVDKVDPEFVNLTNINYSEEVIGLLSRPAIPQMNPSQLLQMPSTSQLIHLQLLQISNSGIEDSLRWSFGSPPTRKEDFNQDKQVALRKLFYQHLSAGECVKKLVHMASGKKYGEAYKLGTQLNDEMGKTFCSLSGWFESLEVEDYEPFDWGDSKGKRKADCSLE</sequence>
<name>A0AAV0BLQ4_PHAPC</name>